<dbReference type="GO" id="GO:0005886">
    <property type="term" value="C:plasma membrane"/>
    <property type="evidence" value="ECO:0007669"/>
    <property type="project" value="UniProtKB-SubCell"/>
</dbReference>
<dbReference type="InterPro" id="IPR020846">
    <property type="entry name" value="MFS_dom"/>
</dbReference>
<evidence type="ECO:0000256" key="4">
    <source>
        <dbReference type="ARBA" id="ARBA00022692"/>
    </source>
</evidence>
<feature type="transmembrane region" description="Helical" evidence="9">
    <location>
        <begin position="431"/>
        <end position="453"/>
    </location>
</feature>
<feature type="transmembrane region" description="Helical" evidence="9">
    <location>
        <begin position="186"/>
        <end position="206"/>
    </location>
</feature>
<dbReference type="InterPro" id="IPR050171">
    <property type="entry name" value="MFS_Transporters"/>
</dbReference>
<evidence type="ECO:0000256" key="8">
    <source>
        <dbReference type="RuleBase" id="RU003755"/>
    </source>
</evidence>
<evidence type="ECO:0000256" key="2">
    <source>
        <dbReference type="ARBA" id="ARBA00022448"/>
    </source>
</evidence>
<sequence length="509" mass="55324">MATAITVPAEAGKTWLGHPRGLFLLFFAEMWERFSYYGMRAILIFYLTKHFLFGDDRAYLLYGAYTSLVYITPVIGGYLSDRFLGPRKAVLVGGLFIAIGHFLIAITEGPGGQDGFYLNGFYLALASIIVGTGFLKANISVLVGELYPRDDHRRDPAFTIFYMGINVGGMMGPLVCGALGEIWGWSWGFGAAGVGMLLGLVMFVWLRPWLLGKGEPPAPAKLRAPAIGALSQEWTIYVGAALGVVAIWMVIRYAELLGYTLLIFSAMTVAYILWRTVGTLGKIDRDRMFAALFLISLNPLFWGLFEQTGSSLNIFTDRNVDRSVLGWDIPASMFQSVNSIFIILLAPLFAMLWPLLDKRRLEPSSPAKFGIGLVLCGAGFLVLVAGAAMAGANLTPLIFILLIYLLHTMAELCFSPVGLSAMTRLSVPNMVGLVMGTWFLAMAAGNFIAGLIARATGGGKAGDVTQVLDVYSRIGWFSVVVGGLVLLVSPYVKRMMHLDLIAAEKGKQA</sequence>
<feature type="transmembrane region" description="Helical" evidence="9">
    <location>
        <begin position="337"/>
        <end position="356"/>
    </location>
</feature>
<evidence type="ECO:0000256" key="9">
    <source>
        <dbReference type="SAM" id="Phobius"/>
    </source>
</evidence>
<evidence type="ECO:0000313" key="12">
    <source>
        <dbReference type="Proteomes" id="UP000028534"/>
    </source>
</evidence>
<dbReference type="EMBL" id="JGVR01000004">
    <property type="protein sequence ID" value="KEZ20460.1"/>
    <property type="molecule type" value="Genomic_DNA"/>
</dbReference>
<dbReference type="PANTHER" id="PTHR23517">
    <property type="entry name" value="RESISTANCE PROTEIN MDTM, PUTATIVE-RELATED-RELATED"/>
    <property type="match status" value="1"/>
</dbReference>
<dbReference type="PANTHER" id="PTHR23517:SF15">
    <property type="entry name" value="PROTON-DEPENDENT OLIGOPEPTIDE FAMILY TRANSPORT PROTEIN"/>
    <property type="match status" value="1"/>
</dbReference>
<keyword evidence="5" id="KW-0571">Peptide transport</keyword>
<evidence type="ECO:0000256" key="1">
    <source>
        <dbReference type="ARBA" id="ARBA00004651"/>
    </source>
</evidence>
<dbReference type="Gene3D" id="1.20.1250.20">
    <property type="entry name" value="MFS general substrate transporter like domains"/>
    <property type="match status" value="1"/>
</dbReference>
<keyword evidence="4 8" id="KW-0812">Transmembrane</keyword>
<dbReference type="InterPro" id="IPR018456">
    <property type="entry name" value="PTR2_symporter_CS"/>
</dbReference>
<evidence type="ECO:0000256" key="7">
    <source>
        <dbReference type="ARBA" id="ARBA00023136"/>
    </source>
</evidence>
<feature type="transmembrane region" description="Helical" evidence="9">
    <location>
        <begin position="91"/>
        <end position="109"/>
    </location>
</feature>
<dbReference type="SUPFAM" id="SSF103473">
    <property type="entry name" value="MFS general substrate transporter"/>
    <property type="match status" value="1"/>
</dbReference>
<evidence type="ECO:0000256" key="6">
    <source>
        <dbReference type="ARBA" id="ARBA00022989"/>
    </source>
</evidence>
<feature type="transmembrane region" description="Helical" evidence="9">
    <location>
        <begin position="59"/>
        <end position="79"/>
    </location>
</feature>
<feature type="transmembrane region" description="Helical" evidence="9">
    <location>
        <begin position="227"/>
        <end position="250"/>
    </location>
</feature>
<dbReference type="CDD" id="cd17346">
    <property type="entry name" value="MFS_DtpA_like"/>
    <property type="match status" value="1"/>
</dbReference>
<gene>
    <name evidence="11" type="ORF">CP98_01184</name>
</gene>
<feature type="transmembrane region" description="Helical" evidence="9">
    <location>
        <begin position="368"/>
        <end position="391"/>
    </location>
</feature>
<keyword evidence="2 8" id="KW-0813">Transport</keyword>
<dbReference type="STRING" id="13690.AX777_12530"/>
<proteinExistence type="inferred from homology"/>
<evidence type="ECO:0000256" key="5">
    <source>
        <dbReference type="ARBA" id="ARBA00022856"/>
    </source>
</evidence>
<dbReference type="RefSeq" id="WP_037517816.1">
    <property type="nucleotide sequence ID" value="NZ_JGVR01000004.1"/>
</dbReference>
<dbReference type="NCBIfam" id="TIGR00924">
    <property type="entry name" value="yjdL_sub1_fam"/>
    <property type="match status" value="1"/>
</dbReference>
<comment type="caution">
    <text evidence="11">The sequence shown here is derived from an EMBL/GenBank/DDBJ whole genome shotgun (WGS) entry which is preliminary data.</text>
</comment>
<reference evidence="11 12" key="1">
    <citation type="submission" date="2014-03" db="EMBL/GenBank/DDBJ databases">
        <title>Genome sequence of Sphingobium yanoikuyae B1.</title>
        <authorList>
            <person name="Gan H.M."/>
            <person name="Gan H.Y."/>
            <person name="Savka M.A."/>
        </authorList>
    </citation>
    <scope>NUCLEOTIDE SEQUENCE [LARGE SCALE GENOMIC DNA]</scope>
    <source>
        <strain evidence="11 12">B1</strain>
    </source>
</reference>
<dbReference type="Proteomes" id="UP000028534">
    <property type="component" value="Unassembled WGS sequence"/>
</dbReference>
<comment type="subcellular location">
    <subcellularLocation>
        <location evidence="1">Cell membrane</location>
        <topology evidence="1">Multi-pass membrane protein</topology>
    </subcellularLocation>
    <subcellularLocation>
        <location evidence="8">Membrane</location>
        <topology evidence="8">Multi-pass membrane protein</topology>
    </subcellularLocation>
</comment>
<evidence type="ECO:0000259" key="10">
    <source>
        <dbReference type="PROSITE" id="PS50850"/>
    </source>
</evidence>
<feature type="transmembrane region" description="Helical" evidence="9">
    <location>
        <begin position="473"/>
        <end position="492"/>
    </location>
</feature>
<evidence type="ECO:0000313" key="11">
    <source>
        <dbReference type="EMBL" id="KEZ20460.1"/>
    </source>
</evidence>
<feature type="transmembrane region" description="Helical" evidence="9">
    <location>
        <begin position="256"/>
        <end position="274"/>
    </location>
</feature>
<keyword evidence="3" id="KW-1003">Cell membrane</keyword>
<dbReference type="InterPro" id="IPR005279">
    <property type="entry name" value="Dipep/tripep_permease"/>
</dbReference>
<name>A0A084ER68_SPHYA</name>
<dbReference type="PATRIC" id="fig|13690.10.peg.1224"/>
<protein>
    <submittedName>
        <fullName evidence="11">Amino acid/peptide transporter (Peptide:H+ symporter)</fullName>
    </submittedName>
</protein>
<dbReference type="eggNOG" id="COG3104">
    <property type="taxonomic scope" value="Bacteria"/>
</dbReference>
<keyword evidence="6 9" id="KW-1133">Transmembrane helix</keyword>
<feature type="transmembrane region" description="Helical" evidence="9">
    <location>
        <begin position="121"/>
        <end position="147"/>
    </location>
</feature>
<keyword evidence="7 9" id="KW-0472">Membrane</keyword>
<dbReference type="GO" id="GO:0006857">
    <property type="term" value="P:oligopeptide transport"/>
    <property type="evidence" value="ECO:0007669"/>
    <property type="project" value="InterPro"/>
</dbReference>
<dbReference type="PROSITE" id="PS01022">
    <property type="entry name" value="PTR2_1"/>
    <property type="match status" value="1"/>
</dbReference>
<dbReference type="InterPro" id="IPR036259">
    <property type="entry name" value="MFS_trans_sf"/>
</dbReference>
<keyword evidence="5" id="KW-0653">Protein transport</keyword>
<dbReference type="GO" id="GO:1904680">
    <property type="term" value="F:peptide transmembrane transporter activity"/>
    <property type="evidence" value="ECO:0007669"/>
    <property type="project" value="InterPro"/>
</dbReference>
<evidence type="ECO:0000256" key="3">
    <source>
        <dbReference type="ARBA" id="ARBA00022475"/>
    </source>
</evidence>
<dbReference type="PROSITE" id="PS01023">
    <property type="entry name" value="PTR2_2"/>
    <property type="match status" value="1"/>
</dbReference>
<comment type="similarity">
    <text evidence="8">Belongs to the major facilitator superfamily. Proton-dependent oligopeptide transporter (POT/PTR) (TC 2.A.17) family.</text>
</comment>
<dbReference type="InterPro" id="IPR000109">
    <property type="entry name" value="POT_fam"/>
</dbReference>
<feature type="transmembrane region" description="Helical" evidence="9">
    <location>
        <begin position="397"/>
        <end position="419"/>
    </location>
</feature>
<dbReference type="PROSITE" id="PS50850">
    <property type="entry name" value="MFS"/>
    <property type="match status" value="1"/>
</dbReference>
<feature type="domain" description="Major facilitator superfamily (MFS) profile" evidence="10">
    <location>
        <begin position="21"/>
        <end position="493"/>
    </location>
</feature>
<accession>A0A084ER68</accession>
<dbReference type="AlphaFoldDB" id="A0A084ER68"/>
<organism evidence="11 12">
    <name type="scientific">Sphingobium yanoikuyae</name>
    <name type="common">Sphingomonas yanoikuyae</name>
    <dbReference type="NCBI Taxonomy" id="13690"/>
    <lineage>
        <taxon>Bacteria</taxon>
        <taxon>Pseudomonadati</taxon>
        <taxon>Pseudomonadota</taxon>
        <taxon>Alphaproteobacteria</taxon>
        <taxon>Sphingomonadales</taxon>
        <taxon>Sphingomonadaceae</taxon>
        <taxon>Sphingobium</taxon>
    </lineage>
</organism>
<dbReference type="Pfam" id="PF00854">
    <property type="entry name" value="PTR2"/>
    <property type="match status" value="1"/>
</dbReference>
<feature type="transmembrane region" description="Helical" evidence="9">
    <location>
        <begin position="159"/>
        <end position="180"/>
    </location>
</feature>
<feature type="transmembrane region" description="Helical" evidence="9">
    <location>
        <begin position="286"/>
        <end position="305"/>
    </location>
</feature>